<comment type="caution">
    <text evidence="2">The sequence shown here is derived from an EMBL/GenBank/DDBJ whole genome shotgun (WGS) entry which is preliminary data.</text>
</comment>
<gene>
    <name evidence="2" type="ORF">HJG59_010296</name>
</gene>
<dbReference type="EMBL" id="JACASF010000003">
    <property type="protein sequence ID" value="KAF6489899.1"/>
    <property type="molecule type" value="Genomic_DNA"/>
</dbReference>
<evidence type="ECO:0000313" key="3">
    <source>
        <dbReference type="Proteomes" id="UP000550707"/>
    </source>
</evidence>
<protein>
    <submittedName>
        <fullName evidence="2">Uncharacterized protein</fullName>
    </submittedName>
</protein>
<feature type="compositionally biased region" description="Basic and acidic residues" evidence="1">
    <location>
        <begin position="69"/>
        <end position="82"/>
    </location>
</feature>
<sequence>MPFDQTSSPDSFLSATEALPASMEQRDRTGRPERWPRWPRNLRRASWLGPSLPHAGWSPAASCTLCRRPSREPAEHTGKEAEGSEGEALGTATAEAVFKYCQVSTGLRNDKTGLYSKHRAAQLSFPASQGPAPPESETEGSRRIRPVPLDPELLSNYLWEVLEPTSSINSSLLTAWLWPSPTLGIFYLKNISRYVYE</sequence>
<keyword evidence="3" id="KW-1185">Reference proteome</keyword>
<dbReference type="AlphaFoldDB" id="A0A7J8J0G2"/>
<evidence type="ECO:0000256" key="1">
    <source>
        <dbReference type="SAM" id="MobiDB-lite"/>
    </source>
</evidence>
<reference evidence="2 3" key="1">
    <citation type="journal article" date="2020" name="Nature">
        <title>Six reference-quality genomes reveal evolution of bat adaptations.</title>
        <authorList>
            <person name="Jebb D."/>
            <person name="Huang Z."/>
            <person name="Pippel M."/>
            <person name="Hughes G.M."/>
            <person name="Lavrichenko K."/>
            <person name="Devanna P."/>
            <person name="Winkler S."/>
            <person name="Jermiin L.S."/>
            <person name="Skirmuntt E.C."/>
            <person name="Katzourakis A."/>
            <person name="Burkitt-Gray L."/>
            <person name="Ray D.A."/>
            <person name="Sullivan K.A.M."/>
            <person name="Roscito J.G."/>
            <person name="Kirilenko B.M."/>
            <person name="Davalos L.M."/>
            <person name="Corthals A.P."/>
            <person name="Power M.L."/>
            <person name="Jones G."/>
            <person name="Ransome R.D."/>
            <person name="Dechmann D.K.N."/>
            <person name="Locatelli A.G."/>
            <person name="Puechmaille S.J."/>
            <person name="Fedrigo O."/>
            <person name="Jarvis E.D."/>
            <person name="Hiller M."/>
            <person name="Vernes S.C."/>
            <person name="Myers E.W."/>
            <person name="Teeling E.C."/>
        </authorList>
    </citation>
    <scope>NUCLEOTIDE SEQUENCE [LARGE SCALE GENOMIC DNA]</scope>
    <source>
        <strain evidence="2">MMolMol1</strain>
        <tissue evidence="2">Muscle</tissue>
    </source>
</reference>
<dbReference type="InParanoid" id="A0A7J8J0G2"/>
<proteinExistence type="predicted"/>
<feature type="compositionally biased region" description="Polar residues" evidence="1">
    <location>
        <begin position="1"/>
        <end position="14"/>
    </location>
</feature>
<feature type="region of interest" description="Disordered" evidence="1">
    <location>
        <begin position="1"/>
        <end position="40"/>
    </location>
</feature>
<feature type="compositionally biased region" description="Basic and acidic residues" evidence="1">
    <location>
        <begin position="24"/>
        <end position="36"/>
    </location>
</feature>
<name>A0A7J8J0G2_MOLMO</name>
<feature type="region of interest" description="Disordered" evidence="1">
    <location>
        <begin position="68"/>
        <end position="88"/>
    </location>
</feature>
<feature type="region of interest" description="Disordered" evidence="1">
    <location>
        <begin position="122"/>
        <end position="144"/>
    </location>
</feature>
<dbReference type="Proteomes" id="UP000550707">
    <property type="component" value="Unassembled WGS sequence"/>
</dbReference>
<organism evidence="2 3">
    <name type="scientific">Molossus molossus</name>
    <name type="common">Pallas' mastiff bat</name>
    <name type="synonym">Vespertilio molossus</name>
    <dbReference type="NCBI Taxonomy" id="27622"/>
    <lineage>
        <taxon>Eukaryota</taxon>
        <taxon>Metazoa</taxon>
        <taxon>Chordata</taxon>
        <taxon>Craniata</taxon>
        <taxon>Vertebrata</taxon>
        <taxon>Euteleostomi</taxon>
        <taxon>Mammalia</taxon>
        <taxon>Eutheria</taxon>
        <taxon>Laurasiatheria</taxon>
        <taxon>Chiroptera</taxon>
        <taxon>Yangochiroptera</taxon>
        <taxon>Molossidae</taxon>
        <taxon>Molossus</taxon>
    </lineage>
</organism>
<evidence type="ECO:0000313" key="2">
    <source>
        <dbReference type="EMBL" id="KAF6489899.1"/>
    </source>
</evidence>
<accession>A0A7J8J0G2</accession>